<dbReference type="InterPro" id="IPR009006">
    <property type="entry name" value="Ala_racemase/Decarboxylase_C"/>
</dbReference>
<protein>
    <recommendedName>
        <fullName evidence="3">Orn/DAP/Arg decarboxylase 2 N-terminal domain-containing protein</fullName>
    </recommendedName>
</protein>
<evidence type="ECO:0000256" key="2">
    <source>
        <dbReference type="ARBA" id="ARBA00022898"/>
    </source>
</evidence>
<dbReference type="Pfam" id="PF02784">
    <property type="entry name" value="Orn_Arg_deC_N"/>
    <property type="match status" value="1"/>
</dbReference>
<proteinExistence type="predicted"/>
<feature type="domain" description="Orn/DAP/Arg decarboxylase 2 N-terminal" evidence="3">
    <location>
        <begin position="34"/>
        <end position="267"/>
    </location>
</feature>
<evidence type="ECO:0000313" key="5">
    <source>
        <dbReference type="Proteomes" id="UP000703315"/>
    </source>
</evidence>
<comment type="caution">
    <text evidence="4">The sequence shown here is derived from an EMBL/GenBank/DDBJ whole genome shotgun (WGS) entry which is preliminary data.</text>
</comment>
<dbReference type="RefSeq" id="WP_303909130.1">
    <property type="nucleotide sequence ID" value="NZ_DYXC01000169.1"/>
</dbReference>
<sequence length="423" mass="47157">MQRSHLTPQQPPTPALVLDVPKLDSFVTRFQDALAHGWPNSILSYSFKTNALPWLLSYMRERGVWAEVVSDTEYELALAMGYEPDRIVYNGPIKSRDRLWAALVQGSVVNLDSKREVIWTAELAGRLPETTLAVGLRVNWDVNSYCPGESTSTSAHSRFGFNPESGELDAAITTLTDAGVNIAGLHMHRNSQTQSIAVFRAAATVAKELITSRNLHLDWVDIGGGFFGAEDNQPTFTEYVTAIREVLDDVVDPAETQLIVEPGGALIAVPVEFHASVIDIKQVNDQTFVVTDASRTNIDPLFRRKRPFHYELQTEATETRPSQTIGGFTCMEDDRLMELLNERALAMGDRIIFYQVGAYTMSFQPQFFIEPPPAVYVRTHAELIQVRPKSTVQDYVQGQRWMPVKDTLDDAPNGMGPWLAPSG</sequence>
<evidence type="ECO:0000259" key="3">
    <source>
        <dbReference type="Pfam" id="PF02784"/>
    </source>
</evidence>
<organism evidence="4 5">
    <name type="scientific">Enteractinococcus helveticum</name>
    <dbReference type="NCBI Taxonomy" id="1837282"/>
    <lineage>
        <taxon>Bacteria</taxon>
        <taxon>Bacillati</taxon>
        <taxon>Actinomycetota</taxon>
        <taxon>Actinomycetes</taxon>
        <taxon>Micrococcales</taxon>
        <taxon>Micrococcaceae</taxon>
    </lineage>
</organism>
<dbReference type="SUPFAM" id="SSF50621">
    <property type="entry name" value="Alanine racemase C-terminal domain-like"/>
    <property type="match status" value="1"/>
</dbReference>
<keyword evidence="2" id="KW-0663">Pyridoxal phosphate</keyword>
<reference evidence="4" key="2">
    <citation type="submission" date="2021-09" db="EMBL/GenBank/DDBJ databases">
        <authorList>
            <person name="Gilroy R."/>
        </authorList>
    </citation>
    <scope>NUCLEOTIDE SEQUENCE</scope>
    <source>
        <strain evidence="4">ChiHjej13B12-14962</strain>
    </source>
</reference>
<gene>
    <name evidence="4" type="ORF">K8V32_14570</name>
</gene>
<dbReference type="Proteomes" id="UP000703315">
    <property type="component" value="Unassembled WGS sequence"/>
</dbReference>
<name>A0A921FPQ7_9MICC</name>
<reference evidence="4" key="1">
    <citation type="journal article" date="2021" name="PeerJ">
        <title>Extensive microbial diversity within the chicken gut microbiome revealed by metagenomics and culture.</title>
        <authorList>
            <person name="Gilroy R."/>
            <person name="Ravi A."/>
            <person name="Getino M."/>
            <person name="Pursley I."/>
            <person name="Horton D.L."/>
            <person name="Alikhan N.F."/>
            <person name="Baker D."/>
            <person name="Gharbi K."/>
            <person name="Hall N."/>
            <person name="Watson M."/>
            <person name="Adriaenssens E.M."/>
            <person name="Foster-Nyarko E."/>
            <person name="Jarju S."/>
            <person name="Secka A."/>
            <person name="Antonio M."/>
            <person name="Oren A."/>
            <person name="Chaudhuri R.R."/>
            <person name="La Ragione R."/>
            <person name="Hildebrand F."/>
            <person name="Pallen M.J."/>
        </authorList>
    </citation>
    <scope>NUCLEOTIDE SEQUENCE</scope>
    <source>
        <strain evidence="4">ChiHjej13B12-14962</strain>
    </source>
</reference>
<dbReference type="EMBL" id="DYXC01000169">
    <property type="protein sequence ID" value="HJF15990.1"/>
    <property type="molecule type" value="Genomic_DNA"/>
</dbReference>
<dbReference type="PANTHER" id="PTHR43727">
    <property type="entry name" value="DIAMINOPIMELATE DECARBOXYLASE"/>
    <property type="match status" value="1"/>
</dbReference>
<accession>A0A921FPQ7</accession>
<dbReference type="AlphaFoldDB" id="A0A921FPQ7"/>
<comment type="cofactor">
    <cofactor evidence="1">
        <name>pyridoxal 5'-phosphate</name>
        <dbReference type="ChEBI" id="CHEBI:597326"/>
    </cofactor>
</comment>
<dbReference type="InterPro" id="IPR029066">
    <property type="entry name" value="PLP-binding_barrel"/>
</dbReference>
<dbReference type="SUPFAM" id="SSF51419">
    <property type="entry name" value="PLP-binding barrel"/>
    <property type="match status" value="1"/>
</dbReference>
<evidence type="ECO:0000256" key="1">
    <source>
        <dbReference type="ARBA" id="ARBA00001933"/>
    </source>
</evidence>
<dbReference type="PANTHER" id="PTHR43727:SF3">
    <property type="entry name" value="GROUP IV DECARBOXYLASE"/>
    <property type="match status" value="1"/>
</dbReference>
<dbReference type="Gene3D" id="2.40.37.10">
    <property type="entry name" value="Lyase, Ornithine Decarboxylase, Chain A, domain 1"/>
    <property type="match status" value="1"/>
</dbReference>
<evidence type="ECO:0000313" key="4">
    <source>
        <dbReference type="EMBL" id="HJF15990.1"/>
    </source>
</evidence>
<dbReference type="Gene3D" id="3.20.20.10">
    <property type="entry name" value="Alanine racemase"/>
    <property type="match status" value="1"/>
</dbReference>
<dbReference type="InterPro" id="IPR022644">
    <property type="entry name" value="De-COase2_N"/>
</dbReference>
<dbReference type="GO" id="GO:0008836">
    <property type="term" value="F:diaminopimelate decarboxylase activity"/>
    <property type="evidence" value="ECO:0007669"/>
    <property type="project" value="TreeGrafter"/>
</dbReference>
<dbReference type="GO" id="GO:0009089">
    <property type="term" value="P:lysine biosynthetic process via diaminopimelate"/>
    <property type="evidence" value="ECO:0007669"/>
    <property type="project" value="TreeGrafter"/>
</dbReference>